<dbReference type="InterPro" id="IPR013320">
    <property type="entry name" value="ConA-like_dom_sf"/>
</dbReference>
<proteinExistence type="predicted"/>
<dbReference type="Gene3D" id="2.60.120.700">
    <property type="entry name" value="Peptidase G1"/>
    <property type="match status" value="1"/>
</dbReference>
<gene>
    <name evidence="2" type="ORF">POF43_023060</name>
</gene>
<feature type="signal peptide" evidence="1">
    <location>
        <begin position="1"/>
        <end position="21"/>
    </location>
</feature>
<reference evidence="2 3" key="1">
    <citation type="submission" date="2023-05" db="EMBL/GenBank/DDBJ databases">
        <title>Streptantibioticus silvisoli sp. nov., acidotolerant actinomycetes 1 from pine litter.</title>
        <authorList>
            <person name="Swiecimska M."/>
            <person name="Golinska P."/>
            <person name="Sangal V."/>
            <person name="Wachnowicz B."/>
            <person name="Goodfellow M."/>
        </authorList>
    </citation>
    <scope>NUCLEOTIDE SEQUENCE [LARGE SCALE GENOMIC DNA]</scope>
    <source>
        <strain evidence="2 3">SL54</strain>
    </source>
</reference>
<dbReference type="InterPro" id="IPR000250">
    <property type="entry name" value="Peptidase_G1"/>
</dbReference>
<dbReference type="InterPro" id="IPR038656">
    <property type="entry name" value="Peptidase_G1_sf"/>
</dbReference>
<evidence type="ECO:0000313" key="2">
    <source>
        <dbReference type="EMBL" id="MDI5965569.1"/>
    </source>
</evidence>
<dbReference type="CDD" id="cd13426">
    <property type="entry name" value="Peptidase_G1"/>
    <property type="match status" value="1"/>
</dbReference>
<sequence length="227" mass="21899">MSRSRRITAAAVLGCSLLAAAAVAPADAAARGPAPAGGSSGYVAQGGRYTSVAASWTQPAFSCAGGGTGASYWVGLDGMTDATAEQAGTSTECSGGVASMSAWYELYPAAPVYFANPVSAGDRLSASVSTGGTGTFTLKVTDVTKGWSQSANRSLPGAQLSSAEVMTDVPASGTGGGTAPGGSVLVSFTGATVDGQPLGASSPTAVEAPGTVVSPLTGGEAFTVSRG</sequence>
<comment type="caution">
    <text evidence="2">The sequence shown here is derived from an EMBL/GenBank/DDBJ whole genome shotgun (WGS) entry which is preliminary data.</text>
</comment>
<keyword evidence="3" id="KW-1185">Reference proteome</keyword>
<evidence type="ECO:0000313" key="3">
    <source>
        <dbReference type="Proteomes" id="UP001156398"/>
    </source>
</evidence>
<feature type="chain" id="PRO_5045369186" evidence="1">
    <location>
        <begin position="22"/>
        <end position="227"/>
    </location>
</feature>
<dbReference type="PANTHER" id="PTHR37536">
    <property type="entry name" value="PUTATIVE (AFU_ORTHOLOGUE AFUA_3G02970)-RELATED"/>
    <property type="match status" value="1"/>
</dbReference>
<dbReference type="Pfam" id="PF01828">
    <property type="entry name" value="Peptidase_A4"/>
    <property type="match status" value="1"/>
</dbReference>
<dbReference type="EMBL" id="JAAGKO020000038">
    <property type="protein sequence ID" value="MDI5965569.1"/>
    <property type="molecule type" value="Genomic_DNA"/>
</dbReference>
<dbReference type="PANTHER" id="PTHR37536:SF1">
    <property type="entry name" value="ASPERGILLOPEPSIN, PUTAITVE (AFU_ORTHOLOGUE AFUA_7G01200)"/>
    <property type="match status" value="1"/>
</dbReference>
<keyword evidence="1" id="KW-0732">Signal</keyword>
<name>A0ABT6W5K7_9ACTN</name>
<accession>A0ABT6W5K7</accession>
<evidence type="ECO:0000256" key="1">
    <source>
        <dbReference type="SAM" id="SignalP"/>
    </source>
</evidence>
<organism evidence="2 3">
    <name type="scientific">Streptantibioticus silvisoli</name>
    <dbReference type="NCBI Taxonomy" id="2705255"/>
    <lineage>
        <taxon>Bacteria</taxon>
        <taxon>Bacillati</taxon>
        <taxon>Actinomycetota</taxon>
        <taxon>Actinomycetes</taxon>
        <taxon>Kitasatosporales</taxon>
        <taxon>Streptomycetaceae</taxon>
        <taxon>Streptantibioticus</taxon>
    </lineage>
</organism>
<dbReference type="SUPFAM" id="SSF49899">
    <property type="entry name" value="Concanavalin A-like lectins/glucanases"/>
    <property type="match status" value="1"/>
</dbReference>
<dbReference type="Proteomes" id="UP001156398">
    <property type="component" value="Unassembled WGS sequence"/>
</dbReference>
<protein>
    <submittedName>
        <fullName evidence="2">G1 family endopeptidase</fullName>
    </submittedName>
</protein>
<dbReference type="RefSeq" id="WP_271324098.1">
    <property type="nucleotide sequence ID" value="NZ_JAAGKO020000038.1"/>
</dbReference>